<reference evidence="2 3" key="1">
    <citation type="journal article" date="2013" name="Int. J. Syst. Evol. Microbiol.">
        <title>Kordia antarctica sp. nov., isolated from Antarctic seawater.</title>
        <authorList>
            <person name="Baek K."/>
            <person name="Choi A."/>
            <person name="Kang I."/>
            <person name="Lee K."/>
            <person name="Cho J.C."/>
        </authorList>
    </citation>
    <scope>NUCLEOTIDE SEQUENCE [LARGE SCALE GENOMIC DNA]</scope>
    <source>
        <strain evidence="2 3">IMCC3317</strain>
    </source>
</reference>
<proteinExistence type="predicted"/>
<dbReference type="PANTHER" id="PTHR43394">
    <property type="entry name" value="ATP-DEPENDENT PERMEASE MDL1, MITOCHONDRIAL"/>
    <property type="match status" value="1"/>
</dbReference>
<evidence type="ECO:0000313" key="3">
    <source>
        <dbReference type="Proteomes" id="UP000464657"/>
    </source>
</evidence>
<name>A0A7L4ZI28_9FLAO</name>
<dbReference type="GO" id="GO:0016887">
    <property type="term" value="F:ATP hydrolysis activity"/>
    <property type="evidence" value="ECO:0007669"/>
    <property type="project" value="InterPro"/>
</dbReference>
<gene>
    <name evidence="2" type="primary">hlyB</name>
    <name evidence="2" type="ORF">IMCC3317_15000</name>
</gene>
<dbReference type="GO" id="GO:0005524">
    <property type="term" value="F:ATP binding"/>
    <property type="evidence" value="ECO:0007669"/>
    <property type="project" value="UniProtKB-KW"/>
</dbReference>
<dbReference type="EMBL" id="CP019288">
    <property type="protein sequence ID" value="QHI36141.1"/>
    <property type="molecule type" value="Genomic_DNA"/>
</dbReference>
<dbReference type="RefSeq" id="WP_160128867.1">
    <property type="nucleotide sequence ID" value="NZ_CP019288.1"/>
</dbReference>
<dbReference type="KEGG" id="kan:IMCC3317_15000"/>
<accession>A0A7L4ZI28</accession>
<dbReference type="InterPro" id="IPR039421">
    <property type="entry name" value="Type_1_exporter"/>
</dbReference>
<dbReference type="Proteomes" id="UP000464657">
    <property type="component" value="Chromosome"/>
</dbReference>
<organism evidence="2 3">
    <name type="scientific">Kordia antarctica</name>
    <dbReference type="NCBI Taxonomy" id="1218801"/>
    <lineage>
        <taxon>Bacteria</taxon>
        <taxon>Pseudomonadati</taxon>
        <taxon>Bacteroidota</taxon>
        <taxon>Flavobacteriia</taxon>
        <taxon>Flavobacteriales</taxon>
        <taxon>Flavobacteriaceae</taxon>
        <taxon>Kordia</taxon>
    </lineage>
</organism>
<sequence>MLQFESLHIENLSIQLVGQKQLLKSINIQLIKNQCNAIVCKNEVEQNTFSQILQKKGAYENGTVTINNHISLNEVNIKDWHQMIGVIQGSVKIFPTYALENIVMEDYTLSNKIHRFEDIHEFIQEYGFDDFIQSLPQGYATILGESGVNLSGGQKQILALIRVLYKKPQLLILDEFTSAMDRNTEHFVLQLLKRLKYKISIIFISHRLHSLKQIADHIYVIENGETIVNGSHKELLRTANFYSDFWTDILNKKEALKLIL</sequence>
<feature type="domain" description="ABC transporter" evidence="1">
    <location>
        <begin position="7"/>
        <end position="248"/>
    </location>
</feature>
<dbReference type="InterPro" id="IPR027417">
    <property type="entry name" value="P-loop_NTPase"/>
</dbReference>
<protein>
    <submittedName>
        <fullName evidence="2">Alpha-hemolysin translocation ATP-binding protein HlyB</fullName>
    </submittedName>
</protein>
<keyword evidence="3" id="KW-1185">Reference proteome</keyword>
<keyword evidence="2" id="KW-0067">ATP-binding</keyword>
<dbReference type="Gene3D" id="3.40.50.300">
    <property type="entry name" value="P-loop containing nucleotide triphosphate hydrolases"/>
    <property type="match status" value="1"/>
</dbReference>
<evidence type="ECO:0000313" key="2">
    <source>
        <dbReference type="EMBL" id="QHI36141.1"/>
    </source>
</evidence>
<dbReference type="InterPro" id="IPR003439">
    <property type="entry name" value="ABC_transporter-like_ATP-bd"/>
</dbReference>
<dbReference type="SUPFAM" id="SSF52540">
    <property type="entry name" value="P-loop containing nucleoside triphosphate hydrolases"/>
    <property type="match status" value="1"/>
</dbReference>
<dbReference type="PROSITE" id="PS50893">
    <property type="entry name" value="ABC_TRANSPORTER_2"/>
    <property type="match status" value="1"/>
</dbReference>
<dbReference type="PANTHER" id="PTHR43394:SF1">
    <property type="entry name" value="ATP-BINDING CASSETTE SUB-FAMILY B MEMBER 10, MITOCHONDRIAL"/>
    <property type="match status" value="1"/>
</dbReference>
<dbReference type="GO" id="GO:0015421">
    <property type="term" value="F:ABC-type oligopeptide transporter activity"/>
    <property type="evidence" value="ECO:0007669"/>
    <property type="project" value="TreeGrafter"/>
</dbReference>
<dbReference type="OrthoDB" id="1522160at2"/>
<keyword evidence="2" id="KW-0547">Nucleotide-binding</keyword>
<dbReference type="Pfam" id="PF00005">
    <property type="entry name" value="ABC_tran"/>
    <property type="match status" value="1"/>
</dbReference>
<dbReference type="AlphaFoldDB" id="A0A7L4ZI28"/>
<evidence type="ECO:0000259" key="1">
    <source>
        <dbReference type="PROSITE" id="PS50893"/>
    </source>
</evidence>